<evidence type="ECO:0000259" key="1">
    <source>
        <dbReference type="Pfam" id="PF05729"/>
    </source>
</evidence>
<organism evidence="2 3">
    <name type="scientific">Lasallia pustulata</name>
    <dbReference type="NCBI Taxonomy" id="136370"/>
    <lineage>
        <taxon>Eukaryota</taxon>
        <taxon>Fungi</taxon>
        <taxon>Dikarya</taxon>
        <taxon>Ascomycota</taxon>
        <taxon>Pezizomycotina</taxon>
        <taxon>Lecanoromycetes</taxon>
        <taxon>OSLEUM clade</taxon>
        <taxon>Umbilicariomycetidae</taxon>
        <taxon>Umbilicariales</taxon>
        <taxon>Umbilicariaceae</taxon>
        <taxon>Lasallia</taxon>
    </lineage>
</organism>
<dbReference type="SUPFAM" id="SSF52540">
    <property type="entry name" value="P-loop containing nucleoside triphosphate hydrolases"/>
    <property type="match status" value="1"/>
</dbReference>
<dbReference type="EMBL" id="VXIT01000003">
    <property type="protein sequence ID" value="KAA6414338.1"/>
    <property type="molecule type" value="Genomic_DNA"/>
</dbReference>
<dbReference type="OrthoDB" id="20872at2759"/>
<name>A0A5M8Q090_9LECA</name>
<dbReference type="PANTHER" id="PTHR47691:SF3">
    <property type="entry name" value="HTH-TYPE TRANSCRIPTIONAL REGULATOR RV0890C-RELATED"/>
    <property type="match status" value="1"/>
</dbReference>
<dbReference type="Gene3D" id="3.40.50.300">
    <property type="entry name" value="P-loop containing nucleotide triphosphate hydrolases"/>
    <property type="match status" value="1"/>
</dbReference>
<evidence type="ECO:0000313" key="2">
    <source>
        <dbReference type="EMBL" id="KAA6414338.1"/>
    </source>
</evidence>
<dbReference type="Proteomes" id="UP000324767">
    <property type="component" value="Unassembled WGS sequence"/>
</dbReference>
<gene>
    <name evidence="2" type="ORF">FRX48_02701</name>
</gene>
<protein>
    <recommendedName>
        <fullName evidence="1">NACHT domain-containing protein</fullName>
    </recommendedName>
</protein>
<sequence length="220" mass="24576">MVPFPKDLNFIGRTDVLEAMQERFRNECNVALAGIGGVGKSQIAIHYCYSYQVQFPQRHVFWIHAGSTTRIDEGYRNIARGLSLPGWREPATDIHQVVDDWLLSVDNGPWLLVVDSADDMSVFFAAEPDIPGTKPQPITVFLRRIAQSSHGSLIITTRDKRLGRRLLNGSQPVEVPLMNDEDAKQLLRARGAGSSPAEVDTQALRLGEHEFSIGHLEDLF</sequence>
<reference evidence="2 3" key="1">
    <citation type="submission" date="2019-09" db="EMBL/GenBank/DDBJ databases">
        <title>The hologenome of the rock-dwelling lichen Lasallia pustulata.</title>
        <authorList>
            <person name="Greshake Tzovaras B."/>
            <person name="Segers F."/>
            <person name="Bicker A."/>
            <person name="Dal Grande F."/>
            <person name="Otte J."/>
            <person name="Hankeln T."/>
            <person name="Schmitt I."/>
            <person name="Ebersberger I."/>
        </authorList>
    </citation>
    <scope>NUCLEOTIDE SEQUENCE [LARGE SCALE GENOMIC DNA]</scope>
    <source>
        <strain evidence="2">A1-1</strain>
    </source>
</reference>
<dbReference type="InterPro" id="IPR027417">
    <property type="entry name" value="P-loop_NTPase"/>
</dbReference>
<dbReference type="AlphaFoldDB" id="A0A5M8Q090"/>
<evidence type="ECO:0000313" key="3">
    <source>
        <dbReference type="Proteomes" id="UP000324767"/>
    </source>
</evidence>
<feature type="domain" description="NACHT" evidence="1">
    <location>
        <begin position="30"/>
        <end position="189"/>
    </location>
</feature>
<accession>A0A5M8Q090</accession>
<dbReference type="InterPro" id="IPR007111">
    <property type="entry name" value="NACHT_NTPase"/>
</dbReference>
<comment type="caution">
    <text evidence="2">The sequence shown here is derived from an EMBL/GenBank/DDBJ whole genome shotgun (WGS) entry which is preliminary data.</text>
</comment>
<dbReference type="Pfam" id="PF05729">
    <property type="entry name" value="NACHT"/>
    <property type="match status" value="1"/>
</dbReference>
<dbReference type="PANTHER" id="PTHR47691">
    <property type="entry name" value="REGULATOR-RELATED"/>
    <property type="match status" value="1"/>
</dbReference>
<proteinExistence type="predicted"/>